<dbReference type="AlphaFoldDB" id="A0A5B7IYG5"/>
<evidence type="ECO:0000313" key="2">
    <source>
        <dbReference type="EMBL" id="MPC85678.1"/>
    </source>
</evidence>
<feature type="region of interest" description="Disordered" evidence="1">
    <location>
        <begin position="63"/>
        <end position="84"/>
    </location>
</feature>
<protein>
    <submittedName>
        <fullName evidence="2">Uncharacterized protein</fullName>
    </submittedName>
</protein>
<accession>A0A5B7IYG5</accession>
<comment type="caution">
    <text evidence="2">The sequence shown here is derived from an EMBL/GenBank/DDBJ whole genome shotgun (WGS) entry which is preliminary data.</text>
</comment>
<gene>
    <name evidence="2" type="ORF">E2C01_080461</name>
</gene>
<dbReference type="Proteomes" id="UP000324222">
    <property type="component" value="Unassembled WGS sequence"/>
</dbReference>
<feature type="region of interest" description="Disordered" evidence="1">
    <location>
        <begin position="141"/>
        <end position="171"/>
    </location>
</feature>
<dbReference type="EMBL" id="VSRR010069184">
    <property type="protein sequence ID" value="MPC85678.1"/>
    <property type="molecule type" value="Genomic_DNA"/>
</dbReference>
<evidence type="ECO:0000313" key="3">
    <source>
        <dbReference type="Proteomes" id="UP000324222"/>
    </source>
</evidence>
<sequence length="171" mass="18333">MMSGDMLVVTATLLVVKDAMDRATKPPCITMNYTHGRAHCLTSSSQSTSHLPSSPFHRLRILYSTPPPPPSHKPSLSTPSSSITHTFPLPPLSLSSPSITNSTIPFIPIPSPHKHLHTTITTQTFPFTLFSPTTTMISIASPLPTSLPTTPPPSLPSPSGHKQLGTRGRQT</sequence>
<evidence type="ECO:0000256" key="1">
    <source>
        <dbReference type="SAM" id="MobiDB-lite"/>
    </source>
</evidence>
<feature type="compositionally biased region" description="Low complexity" evidence="1">
    <location>
        <begin position="73"/>
        <end position="84"/>
    </location>
</feature>
<reference evidence="2 3" key="1">
    <citation type="submission" date="2019-05" db="EMBL/GenBank/DDBJ databases">
        <title>Another draft genome of Portunus trituberculatus and its Hox gene families provides insights of decapod evolution.</title>
        <authorList>
            <person name="Jeong J.-H."/>
            <person name="Song I."/>
            <person name="Kim S."/>
            <person name="Choi T."/>
            <person name="Kim D."/>
            <person name="Ryu S."/>
            <person name="Kim W."/>
        </authorList>
    </citation>
    <scope>NUCLEOTIDE SEQUENCE [LARGE SCALE GENOMIC DNA]</scope>
    <source>
        <tissue evidence="2">Muscle</tissue>
    </source>
</reference>
<organism evidence="2 3">
    <name type="scientific">Portunus trituberculatus</name>
    <name type="common">Swimming crab</name>
    <name type="synonym">Neptunus trituberculatus</name>
    <dbReference type="NCBI Taxonomy" id="210409"/>
    <lineage>
        <taxon>Eukaryota</taxon>
        <taxon>Metazoa</taxon>
        <taxon>Ecdysozoa</taxon>
        <taxon>Arthropoda</taxon>
        <taxon>Crustacea</taxon>
        <taxon>Multicrustacea</taxon>
        <taxon>Malacostraca</taxon>
        <taxon>Eumalacostraca</taxon>
        <taxon>Eucarida</taxon>
        <taxon>Decapoda</taxon>
        <taxon>Pleocyemata</taxon>
        <taxon>Brachyura</taxon>
        <taxon>Eubrachyura</taxon>
        <taxon>Portunoidea</taxon>
        <taxon>Portunidae</taxon>
        <taxon>Portuninae</taxon>
        <taxon>Portunus</taxon>
    </lineage>
</organism>
<name>A0A5B7IYG5_PORTR</name>
<proteinExistence type="predicted"/>
<keyword evidence="3" id="KW-1185">Reference proteome</keyword>